<dbReference type="EMBL" id="CCAZ020000002">
    <property type="protein sequence ID" value="CEG10313.1"/>
    <property type="molecule type" value="Genomic_DNA"/>
</dbReference>
<dbReference type="InterPro" id="IPR036097">
    <property type="entry name" value="HisK_dim/P_sf"/>
</dbReference>
<dbReference type="Gene3D" id="1.10.287.130">
    <property type="match status" value="1"/>
</dbReference>
<dbReference type="InterPro" id="IPR003660">
    <property type="entry name" value="HAMP_dom"/>
</dbReference>
<name>A0A090N8M9_AFIFE</name>
<keyword evidence="15" id="KW-1185">Reference proteome</keyword>
<evidence type="ECO:0000256" key="6">
    <source>
        <dbReference type="ARBA" id="ARBA00022692"/>
    </source>
</evidence>
<dbReference type="InterPro" id="IPR003594">
    <property type="entry name" value="HATPase_dom"/>
</dbReference>
<gene>
    <name evidence="14" type="primary">phoQ_4</name>
    <name evidence="14" type="ORF">BN961_03751</name>
</gene>
<keyword evidence="10 11" id="KW-0472">Membrane</keyword>
<dbReference type="InterPro" id="IPR050428">
    <property type="entry name" value="TCS_sensor_his_kinase"/>
</dbReference>
<dbReference type="PANTHER" id="PTHR45436:SF5">
    <property type="entry name" value="SENSOR HISTIDINE KINASE TRCS"/>
    <property type="match status" value="1"/>
</dbReference>
<dbReference type="InterPro" id="IPR004358">
    <property type="entry name" value="Sig_transdc_His_kin-like_C"/>
</dbReference>
<organism evidence="14 15">
    <name type="scientific">Afipia felis</name>
    <name type="common">Cat scratch disease bacillus</name>
    <dbReference type="NCBI Taxonomy" id="1035"/>
    <lineage>
        <taxon>Bacteria</taxon>
        <taxon>Pseudomonadati</taxon>
        <taxon>Pseudomonadota</taxon>
        <taxon>Alphaproteobacteria</taxon>
        <taxon>Hyphomicrobiales</taxon>
        <taxon>Nitrobacteraceae</taxon>
        <taxon>Afipia</taxon>
    </lineage>
</organism>
<dbReference type="Gene3D" id="3.30.565.10">
    <property type="entry name" value="Histidine kinase-like ATPase, C-terminal domain"/>
    <property type="match status" value="1"/>
</dbReference>
<keyword evidence="8 11" id="KW-1133">Transmembrane helix</keyword>
<dbReference type="PROSITE" id="PS50109">
    <property type="entry name" value="HIS_KIN"/>
    <property type="match status" value="1"/>
</dbReference>
<evidence type="ECO:0000256" key="8">
    <source>
        <dbReference type="ARBA" id="ARBA00022989"/>
    </source>
</evidence>
<evidence type="ECO:0000259" key="12">
    <source>
        <dbReference type="PROSITE" id="PS50109"/>
    </source>
</evidence>
<keyword evidence="6 11" id="KW-0812">Transmembrane</keyword>
<feature type="transmembrane region" description="Helical" evidence="11">
    <location>
        <begin position="9"/>
        <end position="32"/>
    </location>
</feature>
<protein>
    <recommendedName>
        <fullName evidence="3">histidine kinase</fullName>
        <ecNumber evidence="3">2.7.13.3</ecNumber>
    </recommendedName>
</protein>
<comment type="catalytic activity">
    <reaction evidence="1">
        <text>ATP + protein L-histidine = ADP + protein N-phospho-L-histidine.</text>
        <dbReference type="EC" id="2.7.13.3"/>
    </reaction>
</comment>
<keyword evidence="4" id="KW-0597">Phosphoprotein</keyword>
<dbReference type="SUPFAM" id="SSF55874">
    <property type="entry name" value="ATPase domain of HSP90 chaperone/DNA topoisomerase II/histidine kinase"/>
    <property type="match status" value="1"/>
</dbReference>
<feature type="domain" description="HAMP" evidence="13">
    <location>
        <begin position="184"/>
        <end position="235"/>
    </location>
</feature>
<dbReference type="Pfam" id="PF02518">
    <property type="entry name" value="HATPase_c"/>
    <property type="match status" value="1"/>
</dbReference>
<dbReference type="EC" id="2.7.13.3" evidence="3"/>
<sequence>MVRSLRARLLVGVILTTVTGIAVAGVSISALFRAHVTELVNAELIGHLDELEGLLARTADGHVALAQRLSDPRFAQPGTGYYWQVSDRNGIVLQSASLEPQRRFPPPARGADRQLTRSVEAGPAGEPMIAYERPWQTAENGYVLQIGADQRIVDDVLRHFNQALALSLGTLAIALIGAGTLQAWFGLRPMRRLRDALGDIRAGKAETLPGDFPSEVRPLVDDLNALIDANTQMVRRARTQAGNLAHGLKTPLAVLTDEARRLLARGDTEGAAVLTQQTGRMQRQIDFQLARARAAANAGLPGVITQVEPAFASIAAAMRRLYAHRELTIVHTAETELLAAVDPNDLDEMVANLVDNACKWARGVVSIKATRDTPTGQLLITIVDDGPGIPADALNRAFAPGERLDEAKPGSGLGLAIVRDLATLHGGSVELSNGRNGGLHAELRLPSA</sequence>
<keyword evidence="7" id="KW-0418">Kinase</keyword>
<evidence type="ECO:0000256" key="10">
    <source>
        <dbReference type="ARBA" id="ARBA00023136"/>
    </source>
</evidence>
<reference evidence="14 15" key="1">
    <citation type="journal article" date="2014" name="Genome Announc.">
        <title>Genome Sequence of Afipia felis Strain 76713, Isolated in Hospital Water Using an Amoeba Co-Culture Procedure.</title>
        <authorList>
            <person name="Benamar S."/>
            <person name="La Scola B."/>
            <person name="Croce O."/>
        </authorList>
    </citation>
    <scope>NUCLEOTIDE SEQUENCE [LARGE SCALE GENOMIC DNA]</scope>
    <source>
        <strain evidence="14 15">76713</strain>
    </source>
</reference>
<evidence type="ECO:0000256" key="11">
    <source>
        <dbReference type="SAM" id="Phobius"/>
    </source>
</evidence>
<evidence type="ECO:0000256" key="1">
    <source>
        <dbReference type="ARBA" id="ARBA00000085"/>
    </source>
</evidence>
<proteinExistence type="predicted"/>
<evidence type="ECO:0000256" key="3">
    <source>
        <dbReference type="ARBA" id="ARBA00012438"/>
    </source>
</evidence>
<dbReference type="AlphaFoldDB" id="A0A090N8M9"/>
<evidence type="ECO:0000313" key="14">
    <source>
        <dbReference type="EMBL" id="CEG10313.1"/>
    </source>
</evidence>
<evidence type="ECO:0000313" key="15">
    <source>
        <dbReference type="Proteomes" id="UP000035762"/>
    </source>
</evidence>
<evidence type="ECO:0000256" key="5">
    <source>
        <dbReference type="ARBA" id="ARBA00022679"/>
    </source>
</evidence>
<evidence type="ECO:0000256" key="9">
    <source>
        <dbReference type="ARBA" id="ARBA00023012"/>
    </source>
</evidence>
<keyword evidence="5" id="KW-0808">Transferase</keyword>
<comment type="caution">
    <text evidence="14">The sequence shown here is derived from an EMBL/GenBank/DDBJ whole genome shotgun (WGS) entry which is preliminary data.</text>
</comment>
<dbReference type="SUPFAM" id="SSF47384">
    <property type="entry name" value="Homodimeric domain of signal transducing histidine kinase"/>
    <property type="match status" value="1"/>
</dbReference>
<dbReference type="InterPro" id="IPR005467">
    <property type="entry name" value="His_kinase_dom"/>
</dbReference>
<dbReference type="SMART" id="SM00387">
    <property type="entry name" value="HATPase_c"/>
    <property type="match status" value="1"/>
</dbReference>
<comment type="subcellular location">
    <subcellularLocation>
        <location evidence="2">Membrane</location>
    </subcellularLocation>
</comment>
<dbReference type="Proteomes" id="UP000035762">
    <property type="component" value="Unassembled WGS sequence"/>
</dbReference>
<dbReference type="STRING" id="1035.BN961_03751"/>
<evidence type="ECO:0000259" key="13">
    <source>
        <dbReference type="PROSITE" id="PS50885"/>
    </source>
</evidence>
<feature type="transmembrane region" description="Helical" evidence="11">
    <location>
        <begin position="163"/>
        <end position="185"/>
    </location>
</feature>
<dbReference type="PANTHER" id="PTHR45436">
    <property type="entry name" value="SENSOR HISTIDINE KINASE YKOH"/>
    <property type="match status" value="1"/>
</dbReference>
<dbReference type="RefSeq" id="WP_006022561.1">
    <property type="nucleotide sequence ID" value="NZ_CCAZ020000002.1"/>
</dbReference>
<evidence type="ECO:0000256" key="4">
    <source>
        <dbReference type="ARBA" id="ARBA00022553"/>
    </source>
</evidence>
<dbReference type="GO" id="GO:0005886">
    <property type="term" value="C:plasma membrane"/>
    <property type="evidence" value="ECO:0007669"/>
    <property type="project" value="TreeGrafter"/>
</dbReference>
<dbReference type="PROSITE" id="PS50885">
    <property type="entry name" value="HAMP"/>
    <property type="match status" value="1"/>
</dbReference>
<keyword evidence="9" id="KW-0902">Two-component regulatory system</keyword>
<evidence type="ECO:0000256" key="2">
    <source>
        <dbReference type="ARBA" id="ARBA00004370"/>
    </source>
</evidence>
<dbReference type="InterPro" id="IPR036890">
    <property type="entry name" value="HATPase_C_sf"/>
</dbReference>
<dbReference type="GO" id="GO:0000155">
    <property type="term" value="F:phosphorelay sensor kinase activity"/>
    <property type="evidence" value="ECO:0007669"/>
    <property type="project" value="InterPro"/>
</dbReference>
<feature type="domain" description="Histidine kinase" evidence="12">
    <location>
        <begin position="243"/>
        <end position="448"/>
    </location>
</feature>
<evidence type="ECO:0000256" key="7">
    <source>
        <dbReference type="ARBA" id="ARBA00022777"/>
    </source>
</evidence>
<dbReference type="OrthoDB" id="9809567at2"/>
<dbReference type="PRINTS" id="PR00344">
    <property type="entry name" value="BCTRLSENSOR"/>
</dbReference>
<accession>A0A090N8M9</accession>